<proteinExistence type="predicted"/>
<sequence>MSPLLLFVTLSSQFVSRSLYGFFLVCLLVVSKSFTLSIIISTNPIQVATYNKAIKVTVDGPREPRSKVRHPGFHPFAFGPQRFGPDPLMGGLPFKLPGFAHHLVGMHTHLQAPDWRTLSGGHAAALGRPAFAHNAAPFFHHQHAAAFSVHSLGSSTLDRPNLTRLNESHPHLSQINQLSSVAAHSTTSPEGSPTTISVGLGQSATLTTSPPLTTTNSDNENNNIDAGFESDSISVTGSPRKSSSVNEDDDGRSSSPPSSNTGNGGAFTSLIQRNNSLRKNDFFSGFATNFPPATPSFNPALAAQLFLQNPLLPQPSQWLYTQLYSNYNDFPWFRNINPVNPAQTSALLAPTSLESTTPSTSLAGVNSPPVDSLHGVNLIKRCVTLISHNTNDSESNSVPPTTISPAPVTSTHRSPSPVETIDLDDVSTTSKSGSSTYGPIRCRTPKTTDVWRPY</sequence>
<name>A0A1B0FIE8_GLOMM</name>
<feature type="compositionally biased region" description="Polar residues" evidence="5">
    <location>
        <begin position="231"/>
        <end position="245"/>
    </location>
</feature>
<dbReference type="SUPFAM" id="SSF49417">
    <property type="entry name" value="p53-like transcription factors"/>
    <property type="match status" value="1"/>
</dbReference>
<dbReference type="PROSITE" id="PS51062">
    <property type="entry name" value="RUNT"/>
    <property type="match status" value="1"/>
</dbReference>
<comment type="subcellular location">
    <subcellularLocation>
        <location evidence="1">Nucleus</location>
    </subcellularLocation>
</comment>
<feature type="domain" description="Runt" evidence="6">
    <location>
        <begin position="1"/>
        <end position="66"/>
    </location>
</feature>
<evidence type="ECO:0000256" key="5">
    <source>
        <dbReference type="SAM" id="MobiDB-lite"/>
    </source>
</evidence>
<organism evidence="7 8">
    <name type="scientific">Glossina morsitans morsitans</name>
    <name type="common">Savannah tsetse fly</name>
    <dbReference type="NCBI Taxonomy" id="37546"/>
    <lineage>
        <taxon>Eukaryota</taxon>
        <taxon>Metazoa</taxon>
        <taxon>Ecdysozoa</taxon>
        <taxon>Arthropoda</taxon>
        <taxon>Hexapoda</taxon>
        <taxon>Insecta</taxon>
        <taxon>Pterygota</taxon>
        <taxon>Neoptera</taxon>
        <taxon>Endopterygota</taxon>
        <taxon>Diptera</taxon>
        <taxon>Brachycera</taxon>
        <taxon>Muscomorpha</taxon>
        <taxon>Hippoboscoidea</taxon>
        <taxon>Glossinidae</taxon>
        <taxon>Glossina</taxon>
    </lineage>
</organism>
<evidence type="ECO:0000256" key="4">
    <source>
        <dbReference type="ARBA" id="ARBA00023242"/>
    </source>
</evidence>
<feature type="compositionally biased region" description="Polar residues" evidence="5">
    <location>
        <begin position="389"/>
        <end position="414"/>
    </location>
</feature>
<dbReference type="InterPro" id="IPR008967">
    <property type="entry name" value="p53-like_TF_DNA-bd_sf"/>
</dbReference>
<dbReference type="InterPro" id="IPR000040">
    <property type="entry name" value="AML1_Runt"/>
</dbReference>
<dbReference type="GO" id="GO:0000981">
    <property type="term" value="F:DNA-binding transcription factor activity, RNA polymerase II-specific"/>
    <property type="evidence" value="ECO:0007669"/>
    <property type="project" value="TreeGrafter"/>
</dbReference>
<evidence type="ECO:0000256" key="3">
    <source>
        <dbReference type="ARBA" id="ARBA00023163"/>
    </source>
</evidence>
<dbReference type="EMBL" id="CCAG010002819">
    <property type="status" value="NOT_ANNOTATED_CDS"/>
    <property type="molecule type" value="Genomic_DNA"/>
</dbReference>
<dbReference type="GO" id="GO:0005634">
    <property type="term" value="C:nucleus"/>
    <property type="evidence" value="ECO:0007669"/>
    <property type="project" value="UniProtKB-SubCell"/>
</dbReference>
<feature type="region of interest" description="Disordered" evidence="5">
    <location>
        <begin position="389"/>
        <end position="454"/>
    </location>
</feature>
<dbReference type="Pfam" id="PF00853">
    <property type="entry name" value="Runt"/>
    <property type="match status" value="1"/>
</dbReference>
<keyword evidence="2" id="KW-0805">Transcription regulation</keyword>
<dbReference type="InterPro" id="IPR013524">
    <property type="entry name" value="Runt_dom"/>
</dbReference>
<keyword evidence="4" id="KW-0539">Nucleus</keyword>
<keyword evidence="8" id="KW-1185">Reference proteome</keyword>
<dbReference type="Proteomes" id="UP000092444">
    <property type="component" value="Unassembled WGS sequence"/>
</dbReference>
<evidence type="ECO:0000256" key="2">
    <source>
        <dbReference type="ARBA" id="ARBA00023015"/>
    </source>
</evidence>
<dbReference type="GO" id="GO:0005524">
    <property type="term" value="F:ATP binding"/>
    <property type="evidence" value="ECO:0007669"/>
    <property type="project" value="InterPro"/>
</dbReference>
<feature type="region of interest" description="Disordered" evidence="5">
    <location>
        <begin position="178"/>
        <end position="268"/>
    </location>
</feature>
<dbReference type="EnsemblMetazoa" id="GMOY003571-RA">
    <property type="protein sequence ID" value="GMOY003571-PA"/>
    <property type="gene ID" value="GMOY003571"/>
</dbReference>
<feature type="compositionally biased region" description="Polar residues" evidence="5">
    <location>
        <begin position="178"/>
        <end position="204"/>
    </location>
</feature>
<evidence type="ECO:0000313" key="7">
    <source>
        <dbReference type="EnsemblMetazoa" id="GMOY003571-PA"/>
    </source>
</evidence>
<feature type="compositionally biased region" description="Low complexity" evidence="5">
    <location>
        <begin position="205"/>
        <end position="215"/>
    </location>
</feature>
<dbReference type="PRINTS" id="PR00967">
    <property type="entry name" value="ONCOGENEAML1"/>
</dbReference>
<protein>
    <recommendedName>
        <fullName evidence="6">Runt domain-containing protein</fullName>
    </recommendedName>
</protein>
<feature type="compositionally biased region" description="Low complexity" evidence="5">
    <location>
        <begin position="427"/>
        <end position="436"/>
    </location>
</feature>
<dbReference type="InterPro" id="IPR012346">
    <property type="entry name" value="p53/RUNT-type_TF_DNA-bd_sf"/>
</dbReference>
<dbReference type="PANTHER" id="PTHR11950">
    <property type="entry name" value="RUNT RELATED"/>
    <property type="match status" value="1"/>
</dbReference>
<dbReference type="PhylomeDB" id="A0A1B0FIE8"/>
<dbReference type="Gene3D" id="2.60.40.720">
    <property type="match status" value="1"/>
</dbReference>
<dbReference type="STRING" id="37546.A0A1B0FIE8"/>
<reference evidence="7" key="1">
    <citation type="submission" date="2020-05" db="UniProtKB">
        <authorList>
            <consortium name="EnsemblMetazoa"/>
        </authorList>
    </citation>
    <scope>IDENTIFICATION</scope>
    <source>
        <strain evidence="7">Yale</strain>
    </source>
</reference>
<accession>A0A1B0FIE8</accession>
<dbReference type="PANTHER" id="PTHR11950:SF48">
    <property type="entry name" value="RUNT RELATED B"/>
    <property type="match status" value="1"/>
</dbReference>
<evidence type="ECO:0000259" key="6">
    <source>
        <dbReference type="PROSITE" id="PS51062"/>
    </source>
</evidence>
<evidence type="ECO:0000256" key="1">
    <source>
        <dbReference type="ARBA" id="ARBA00004123"/>
    </source>
</evidence>
<keyword evidence="3" id="KW-0804">Transcription</keyword>
<evidence type="ECO:0000313" key="8">
    <source>
        <dbReference type="Proteomes" id="UP000092444"/>
    </source>
</evidence>
<dbReference type="VEuPathDB" id="VectorBase:GMOY003571"/>
<dbReference type="GO" id="GO:0000978">
    <property type="term" value="F:RNA polymerase II cis-regulatory region sequence-specific DNA binding"/>
    <property type="evidence" value="ECO:0007669"/>
    <property type="project" value="TreeGrafter"/>
</dbReference>
<dbReference type="AlphaFoldDB" id="A0A1B0FIE8"/>